<protein>
    <recommendedName>
        <fullName evidence="7 9">Uroporphyrinogen-III synthase</fullName>
        <ecNumber evidence="3 9">4.2.1.75</ecNumber>
    </recommendedName>
</protein>
<name>A0A7W8HEK5_9BURK</name>
<dbReference type="GO" id="GO:0006780">
    <property type="term" value="P:uroporphyrinogen III biosynthetic process"/>
    <property type="evidence" value="ECO:0007669"/>
    <property type="project" value="UniProtKB-UniRule"/>
</dbReference>
<evidence type="ECO:0000256" key="8">
    <source>
        <dbReference type="ARBA" id="ARBA00048617"/>
    </source>
</evidence>
<organism evidence="11 12">
    <name type="scientific">Quisquiliibacterium transsilvanicum</name>
    <dbReference type="NCBI Taxonomy" id="1549638"/>
    <lineage>
        <taxon>Bacteria</taxon>
        <taxon>Pseudomonadati</taxon>
        <taxon>Pseudomonadota</taxon>
        <taxon>Betaproteobacteria</taxon>
        <taxon>Burkholderiales</taxon>
        <taxon>Burkholderiaceae</taxon>
        <taxon>Quisquiliibacterium</taxon>
    </lineage>
</organism>
<dbReference type="UniPathway" id="UPA00251">
    <property type="reaction ID" value="UER00320"/>
</dbReference>
<keyword evidence="5 9" id="KW-0627">Porphyrin biosynthesis</keyword>
<dbReference type="GO" id="GO:0032259">
    <property type="term" value="P:methylation"/>
    <property type="evidence" value="ECO:0007669"/>
    <property type="project" value="UniProtKB-KW"/>
</dbReference>
<dbReference type="GO" id="GO:0006782">
    <property type="term" value="P:protoporphyrinogen IX biosynthetic process"/>
    <property type="evidence" value="ECO:0007669"/>
    <property type="project" value="UniProtKB-UniRule"/>
</dbReference>
<comment type="function">
    <text evidence="6 9">Catalyzes cyclization of the linear tetrapyrrole, hydroxymethylbilane, to the macrocyclic uroporphyrinogen III.</text>
</comment>
<dbReference type="Gene3D" id="3.40.50.10090">
    <property type="match status" value="2"/>
</dbReference>
<evidence type="ECO:0000256" key="1">
    <source>
        <dbReference type="ARBA" id="ARBA00004772"/>
    </source>
</evidence>
<dbReference type="SUPFAM" id="SSF69618">
    <property type="entry name" value="HemD-like"/>
    <property type="match status" value="1"/>
</dbReference>
<reference evidence="11 12" key="1">
    <citation type="submission" date="2020-08" db="EMBL/GenBank/DDBJ databases">
        <title>Genomic Encyclopedia of Type Strains, Phase IV (KMG-IV): sequencing the most valuable type-strain genomes for metagenomic binning, comparative biology and taxonomic classification.</title>
        <authorList>
            <person name="Goeker M."/>
        </authorList>
    </citation>
    <scope>NUCLEOTIDE SEQUENCE [LARGE SCALE GENOMIC DNA]</scope>
    <source>
        <strain evidence="11 12">DSM 29781</strain>
    </source>
</reference>
<dbReference type="Pfam" id="PF02602">
    <property type="entry name" value="HEM4"/>
    <property type="match status" value="1"/>
</dbReference>
<dbReference type="InterPro" id="IPR039793">
    <property type="entry name" value="UROS/Hem4"/>
</dbReference>
<evidence type="ECO:0000256" key="2">
    <source>
        <dbReference type="ARBA" id="ARBA00008133"/>
    </source>
</evidence>
<keyword evidence="11" id="KW-0808">Transferase</keyword>
<gene>
    <name evidence="11" type="ORF">HNQ70_000648</name>
</gene>
<dbReference type="InterPro" id="IPR003754">
    <property type="entry name" value="4pyrrol_synth_uPrphyn_synth"/>
</dbReference>
<evidence type="ECO:0000313" key="12">
    <source>
        <dbReference type="Proteomes" id="UP000532440"/>
    </source>
</evidence>
<sequence length="257" mass="27140">MTRVVLTQPAPRVDRLAARLRERGHEAIALPLRQLVRCADAPEPAALVDALNGRYDWVIFVSPGAIALGLGGAHGPARRWPDSVGIAVVGPGSRQALAEAGLASPRIRIVAPERAPYDADALLASAPFSVPSGLAVLVVHGEQGRSDWLDELRARGARVDRLVLYRSEPVPPATATVELLRGWATGGAPATFVFTSVDGVRDCARLLATQSLARWACGQRALAVHPRIAAALSELGWQAVRLIEPGEPALLAGIESP</sequence>
<evidence type="ECO:0000313" key="11">
    <source>
        <dbReference type="EMBL" id="MBB5270664.1"/>
    </source>
</evidence>
<keyword evidence="11" id="KW-0489">Methyltransferase</keyword>
<dbReference type="AlphaFoldDB" id="A0A7W8HEK5"/>
<dbReference type="EMBL" id="JACHGB010000001">
    <property type="protein sequence ID" value="MBB5270664.1"/>
    <property type="molecule type" value="Genomic_DNA"/>
</dbReference>
<comment type="catalytic activity">
    <reaction evidence="8 9">
        <text>hydroxymethylbilane = uroporphyrinogen III + H2O</text>
        <dbReference type="Rhea" id="RHEA:18965"/>
        <dbReference type="ChEBI" id="CHEBI:15377"/>
        <dbReference type="ChEBI" id="CHEBI:57308"/>
        <dbReference type="ChEBI" id="CHEBI:57845"/>
        <dbReference type="EC" id="4.2.1.75"/>
    </reaction>
</comment>
<dbReference type="RefSeq" id="WP_183964181.1">
    <property type="nucleotide sequence ID" value="NZ_BAABEW010000004.1"/>
</dbReference>
<dbReference type="EC" id="4.2.1.75" evidence="3 9"/>
<comment type="caution">
    <text evidence="11">The sequence shown here is derived from an EMBL/GenBank/DDBJ whole genome shotgun (WGS) entry which is preliminary data.</text>
</comment>
<dbReference type="PANTHER" id="PTHR38042">
    <property type="entry name" value="UROPORPHYRINOGEN-III SYNTHASE, CHLOROPLASTIC"/>
    <property type="match status" value="1"/>
</dbReference>
<evidence type="ECO:0000256" key="5">
    <source>
        <dbReference type="ARBA" id="ARBA00023244"/>
    </source>
</evidence>
<dbReference type="GO" id="GO:0004852">
    <property type="term" value="F:uroporphyrinogen-III synthase activity"/>
    <property type="evidence" value="ECO:0007669"/>
    <property type="project" value="UniProtKB-UniRule"/>
</dbReference>
<dbReference type="Proteomes" id="UP000532440">
    <property type="component" value="Unassembled WGS sequence"/>
</dbReference>
<comment type="pathway">
    <text evidence="1 9">Porphyrin-containing compound metabolism; protoporphyrin-IX biosynthesis; coproporphyrinogen-III from 5-aminolevulinate: step 3/4.</text>
</comment>
<evidence type="ECO:0000256" key="6">
    <source>
        <dbReference type="ARBA" id="ARBA00037589"/>
    </source>
</evidence>
<keyword evidence="12" id="KW-1185">Reference proteome</keyword>
<dbReference type="InterPro" id="IPR036108">
    <property type="entry name" value="4pyrrol_syn_uPrphyn_synt_sf"/>
</dbReference>
<comment type="similarity">
    <text evidence="2 9">Belongs to the uroporphyrinogen-III synthase family.</text>
</comment>
<dbReference type="GO" id="GO:0008168">
    <property type="term" value="F:methyltransferase activity"/>
    <property type="evidence" value="ECO:0007669"/>
    <property type="project" value="UniProtKB-KW"/>
</dbReference>
<evidence type="ECO:0000259" key="10">
    <source>
        <dbReference type="Pfam" id="PF02602"/>
    </source>
</evidence>
<dbReference type="CDD" id="cd06578">
    <property type="entry name" value="HemD"/>
    <property type="match status" value="1"/>
</dbReference>
<accession>A0A7W8HEK5</accession>
<evidence type="ECO:0000256" key="7">
    <source>
        <dbReference type="ARBA" id="ARBA00040167"/>
    </source>
</evidence>
<keyword evidence="4 9" id="KW-0456">Lyase</keyword>
<evidence type="ECO:0000256" key="9">
    <source>
        <dbReference type="RuleBase" id="RU366031"/>
    </source>
</evidence>
<proteinExistence type="inferred from homology"/>
<dbReference type="PANTHER" id="PTHR38042:SF1">
    <property type="entry name" value="UROPORPHYRINOGEN-III SYNTHASE, CHLOROPLASTIC"/>
    <property type="match status" value="1"/>
</dbReference>
<evidence type="ECO:0000256" key="3">
    <source>
        <dbReference type="ARBA" id="ARBA00013109"/>
    </source>
</evidence>
<evidence type="ECO:0000256" key="4">
    <source>
        <dbReference type="ARBA" id="ARBA00023239"/>
    </source>
</evidence>
<feature type="domain" description="Tetrapyrrole biosynthesis uroporphyrinogen III synthase" evidence="10">
    <location>
        <begin position="14"/>
        <end position="240"/>
    </location>
</feature>